<comment type="caution">
    <text evidence="1">The sequence shown here is derived from an EMBL/GenBank/DDBJ whole genome shotgun (WGS) entry which is preliminary data.</text>
</comment>
<dbReference type="GO" id="GO:0003964">
    <property type="term" value="F:RNA-directed DNA polymerase activity"/>
    <property type="evidence" value="ECO:0007669"/>
    <property type="project" value="UniProtKB-KW"/>
</dbReference>
<dbReference type="EMBL" id="JTDY01000197">
    <property type="protein sequence ID" value="KOB78346.1"/>
    <property type="molecule type" value="Genomic_DNA"/>
</dbReference>
<feature type="non-terminal residue" evidence="1">
    <location>
        <position position="98"/>
    </location>
</feature>
<sequence length="98" mass="11279">MRAGEHFREIHRFLSIRAYSKSRRDRENAARKFLKENGWRNWEGWFGTALETNLRDLFFVSLGTGPECDKLFEQNPSTSTLARAIALVEQAACATEAK</sequence>
<evidence type="ECO:0000313" key="2">
    <source>
        <dbReference type="Proteomes" id="UP000037510"/>
    </source>
</evidence>
<keyword evidence="1" id="KW-0548">Nucleotidyltransferase</keyword>
<accession>A0A0L7LSZ3</accession>
<keyword evidence="2" id="KW-1185">Reference proteome</keyword>
<reference evidence="1 2" key="1">
    <citation type="journal article" date="2015" name="Genome Biol. Evol.">
        <title>The genome of winter moth (Operophtera brumata) provides a genomic perspective on sexual dimorphism and phenology.</title>
        <authorList>
            <person name="Derks M.F."/>
            <person name="Smit S."/>
            <person name="Salis L."/>
            <person name="Schijlen E."/>
            <person name="Bossers A."/>
            <person name="Mateman C."/>
            <person name="Pijl A.S."/>
            <person name="de Ridder D."/>
            <person name="Groenen M.A."/>
            <person name="Visser M.E."/>
            <person name="Megens H.J."/>
        </authorList>
    </citation>
    <scope>NUCLEOTIDE SEQUENCE [LARGE SCALE GENOMIC DNA]</scope>
    <source>
        <strain evidence="1">WM2013NL</strain>
        <tissue evidence="1">Head and thorax</tissue>
    </source>
</reference>
<dbReference type="AlphaFoldDB" id="A0A0L7LSZ3"/>
<organism evidence="1 2">
    <name type="scientific">Operophtera brumata</name>
    <name type="common">Winter moth</name>
    <name type="synonym">Phalaena brumata</name>
    <dbReference type="NCBI Taxonomy" id="104452"/>
    <lineage>
        <taxon>Eukaryota</taxon>
        <taxon>Metazoa</taxon>
        <taxon>Ecdysozoa</taxon>
        <taxon>Arthropoda</taxon>
        <taxon>Hexapoda</taxon>
        <taxon>Insecta</taxon>
        <taxon>Pterygota</taxon>
        <taxon>Neoptera</taxon>
        <taxon>Endopterygota</taxon>
        <taxon>Lepidoptera</taxon>
        <taxon>Glossata</taxon>
        <taxon>Ditrysia</taxon>
        <taxon>Geometroidea</taxon>
        <taxon>Geometridae</taxon>
        <taxon>Larentiinae</taxon>
        <taxon>Operophtera</taxon>
    </lineage>
</organism>
<proteinExistence type="predicted"/>
<keyword evidence="1" id="KW-0808">Transferase</keyword>
<evidence type="ECO:0000313" key="1">
    <source>
        <dbReference type="EMBL" id="KOB78346.1"/>
    </source>
</evidence>
<dbReference type="Proteomes" id="UP000037510">
    <property type="component" value="Unassembled WGS sequence"/>
</dbReference>
<gene>
    <name evidence="1" type="ORF">OBRU01_02623</name>
</gene>
<protein>
    <submittedName>
        <fullName evidence="1">Reverse transcriptase</fullName>
    </submittedName>
</protein>
<feature type="non-terminal residue" evidence="1">
    <location>
        <position position="1"/>
    </location>
</feature>
<keyword evidence="1" id="KW-0695">RNA-directed DNA polymerase</keyword>
<name>A0A0L7LSZ3_OPEBR</name>